<dbReference type="InterPro" id="IPR016032">
    <property type="entry name" value="Sig_transdc_resp-reg_C-effctor"/>
</dbReference>
<dbReference type="Pfam" id="PF00196">
    <property type="entry name" value="GerE"/>
    <property type="match status" value="1"/>
</dbReference>
<dbReference type="SMART" id="SM00448">
    <property type="entry name" value="REC"/>
    <property type="match status" value="1"/>
</dbReference>
<dbReference type="InterPro" id="IPR036388">
    <property type="entry name" value="WH-like_DNA-bd_sf"/>
</dbReference>
<dbReference type="SUPFAM" id="SSF46894">
    <property type="entry name" value="C-terminal effector domain of the bipartite response regulators"/>
    <property type="match status" value="1"/>
</dbReference>
<dbReference type="GO" id="GO:0006355">
    <property type="term" value="P:regulation of DNA-templated transcription"/>
    <property type="evidence" value="ECO:0007669"/>
    <property type="project" value="InterPro"/>
</dbReference>
<dbReference type="PROSITE" id="PS50110">
    <property type="entry name" value="RESPONSE_REGULATORY"/>
    <property type="match status" value="1"/>
</dbReference>
<dbReference type="CDD" id="cd06170">
    <property type="entry name" value="LuxR_C_like"/>
    <property type="match status" value="1"/>
</dbReference>
<dbReference type="PROSITE" id="PS50043">
    <property type="entry name" value="HTH_LUXR_2"/>
    <property type="match status" value="1"/>
</dbReference>
<gene>
    <name evidence="5" type="ordered locus">ELI_09265</name>
</gene>
<evidence type="ECO:0000256" key="1">
    <source>
        <dbReference type="ARBA" id="ARBA00023125"/>
    </source>
</evidence>
<dbReference type="STRING" id="314225.ELI_09265"/>
<dbReference type="InterPro" id="IPR000792">
    <property type="entry name" value="Tscrpt_reg_LuxR_C"/>
</dbReference>
<keyword evidence="1" id="KW-0238">DNA-binding</keyword>
<evidence type="ECO:0000259" key="4">
    <source>
        <dbReference type="PROSITE" id="PS50110"/>
    </source>
</evidence>
<keyword evidence="2" id="KW-0597">Phosphoprotein</keyword>
<feature type="domain" description="Response regulatory" evidence="4">
    <location>
        <begin position="1"/>
        <end position="111"/>
    </location>
</feature>
<dbReference type="Gene3D" id="3.40.50.2300">
    <property type="match status" value="1"/>
</dbReference>
<sequence>MIVGDVMLYREGLARGLDRLGHVEVVDSLTSPAATEALADTPPDILVLDISSPDTLDIIRPLICAQPGLPVVGFGVGGQADAMRCAEAGISSFVSREDSIEDLDQAVLMAARGEAVCSPRMTARLIRHLAALTGKAHQRTDNCLTAREREVASLVKEGLSNKQIAIELGISPATVKNHVHMILEKLNMPRRSSIGMVV</sequence>
<dbReference type="InterPro" id="IPR011006">
    <property type="entry name" value="CheY-like_superfamily"/>
</dbReference>
<name>Q2N8P6_ERYLH</name>
<dbReference type="SMART" id="SM00421">
    <property type="entry name" value="HTH_LUXR"/>
    <property type="match status" value="1"/>
</dbReference>
<evidence type="ECO:0000313" key="5">
    <source>
        <dbReference type="EMBL" id="ABC63945.1"/>
    </source>
</evidence>
<dbReference type="SUPFAM" id="SSF52172">
    <property type="entry name" value="CheY-like"/>
    <property type="match status" value="1"/>
</dbReference>
<evidence type="ECO:0000313" key="6">
    <source>
        <dbReference type="Proteomes" id="UP000008808"/>
    </source>
</evidence>
<dbReference type="EMBL" id="CP000157">
    <property type="protein sequence ID" value="ABC63945.1"/>
    <property type="molecule type" value="Genomic_DNA"/>
</dbReference>
<organism evidence="5 6">
    <name type="scientific">Erythrobacter litoralis (strain HTCC2594)</name>
    <dbReference type="NCBI Taxonomy" id="314225"/>
    <lineage>
        <taxon>Bacteria</taxon>
        <taxon>Pseudomonadati</taxon>
        <taxon>Pseudomonadota</taxon>
        <taxon>Alphaproteobacteria</taxon>
        <taxon>Sphingomonadales</taxon>
        <taxon>Erythrobacteraceae</taxon>
        <taxon>Erythrobacter/Porphyrobacter group</taxon>
        <taxon>Erythrobacter</taxon>
    </lineage>
</organism>
<dbReference type="Proteomes" id="UP000008808">
    <property type="component" value="Chromosome"/>
</dbReference>
<dbReference type="eggNOG" id="COG2197">
    <property type="taxonomic scope" value="Bacteria"/>
</dbReference>
<reference evidence="6" key="1">
    <citation type="journal article" date="2009" name="J. Bacteriol.">
        <title>Complete genome sequence of Erythrobacter litoralis HTCC2594.</title>
        <authorList>
            <person name="Oh H.M."/>
            <person name="Giovannoni S.J."/>
            <person name="Ferriera S."/>
            <person name="Johnson J."/>
            <person name="Cho J.C."/>
        </authorList>
    </citation>
    <scope>NUCLEOTIDE SEQUENCE [LARGE SCALE GENOMIC DNA]</scope>
    <source>
        <strain evidence="6">HTCC2594</strain>
    </source>
</reference>
<dbReference type="HOGENOM" id="CLU_000445_90_10_5"/>
<evidence type="ECO:0000259" key="3">
    <source>
        <dbReference type="PROSITE" id="PS50043"/>
    </source>
</evidence>
<dbReference type="PANTHER" id="PTHR43214:SF43">
    <property type="entry name" value="TWO-COMPONENT RESPONSE REGULATOR"/>
    <property type="match status" value="1"/>
</dbReference>
<dbReference type="InterPro" id="IPR001789">
    <property type="entry name" value="Sig_transdc_resp-reg_receiver"/>
</dbReference>
<dbReference type="KEGG" id="eli:ELI_09265"/>
<dbReference type="RefSeq" id="WP_011414773.1">
    <property type="nucleotide sequence ID" value="NC_007722.1"/>
</dbReference>
<dbReference type="GO" id="GO:0000160">
    <property type="term" value="P:phosphorelay signal transduction system"/>
    <property type="evidence" value="ECO:0007669"/>
    <property type="project" value="InterPro"/>
</dbReference>
<dbReference type="InterPro" id="IPR039420">
    <property type="entry name" value="WalR-like"/>
</dbReference>
<proteinExistence type="predicted"/>
<protein>
    <submittedName>
        <fullName evidence="5">Two-component regulator</fullName>
    </submittedName>
</protein>
<evidence type="ECO:0000256" key="2">
    <source>
        <dbReference type="PROSITE-ProRule" id="PRU00169"/>
    </source>
</evidence>
<feature type="modified residue" description="4-aspartylphosphate" evidence="2">
    <location>
        <position position="49"/>
    </location>
</feature>
<keyword evidence="6" id="KW-1185">Reference proteome</keyword>
<dbReference type="Gene3D" id="1.10.10.10">
    <property type="entry name" value="Winged helix-like DNA-binding domain superfamily/Winged helix DNA-binding domain"/>
    <property type="match status" value="1"/>
</dbReference>
<dbReference type="GO" id="GO:0003677">
    <property type="term" value="F:DNA binding"/>
    <property type="evidence" value="ECO:0007669"/>
    <property type="project" value="UniProtKB-KW"/>
</dbReference>
<dbReference type="AlphaFoldDB" id="Q2N8P6"/>
<dbReference type="PANTHER" id="PTHR43214">
    <property type="entry name" value="TWO-COMPONENT RESPONSE REGULATOR"/>
    <property type="match status" value="1"/>
</dbReference>
<accession>Q2N8P6</accession>
<feature type="domain" description="HTH luxR-type" evidence="3">
    <location>
        <begin position="137"/>
        <end position="198"/>
    </location>
</feature>
<dbReference type="PRINTS" id="PR00038">
    <property type="entry name" value="HTHLUXR"/>
</dbReference>